<dbReference type="Proteomes" id="UP001066276">
    <property type="component" value="Chromosome 10"/>
</dbReference>
<sequence>MPPGSGSDRTQYCFLSSVTRTGTQLPSRDDRHGEEEELSNQDLREREESSPAGVKRRGQGAGMVPRGGTTSRALLEKAGSVP</sequence>
<evidence type="ECO:0000313" key="3">
    <source>
        <dbReference type="Proteomes" id="UP001066276"/>
    </source>
</evidence>
<evidence type="ECO:0000313" key="2">
    <source>
        <dbReference type="EMBL" id="KAJ1100949.1"/>
    </source>
</evidence>
<evidence type="ECO:0000256" key="1">
    <source>
        <dbReference type="SAM" id="MobiDB-lite"/>
    </source>
</evidence>
<feature type="region of interest" description="Disordered" evidence="1">
    <location>
        <begin position="16"/>
        <end position="82"/>
    </location>
</feature>
<feature type="compositionally biased region" description="Polar residues" evidence="1">
    <location>
        <begin position="16"/>
        <end position="26"/>
    </location>
</feature>
<gene>
    <name evidence="2" type="ORF">NDU88_006024</name>
</gene>
<proteinExistence type="predicted"/>
<comment type="caution">
    <text evidence="2">The sequence shown here is derived from an EMBL/GenBank/DDBJ whole genome shotgun (WGS) entry which is preliminary data.</text>
</comment>
<reference evidence="2" key="1">
    <citation type="journal article" date="2022" name="bioRxiv">
        <title>Sequencing and chromosome-scale assembly of the giantPleurodeles waltlgenome.</title>
        <authorList>
            <person name="Brown T."/>
            <person name="Elewa A."/>
            <person name="Iarovenko S."/>
            <person name="Subramanian E."/>
            <person name="Araus A.J."/>
            <person name="Petzold A."/>
            <person name="Susuki M."/>
            <person name="Suzuki K.-i.T."/>
            <person name="Hayashi T."/>
            <person name="Toyoda A."/>
            <person name="Oliveira C."/>
            <person name="Osipova E."/>
            <person name="Leigh N.D."/>
            <person name="Simon A."/>
            <person name="Yun M.H."/>
        </authorList>
    </citation>
    <scope>NUCLEOTIDE SEQUENCE</scope>
    <source>
        <strain evidence="2">20211129_DDA</strain>
        <tissue evidence="2">Liver</tissue>
    </source>
</reference>
<keyword evidence="3" id="KW-1185">Reference proteome</keyword>
<name>A0AAV7MCX0_PLEWA</name>
<dbReference type="AlphaFoldDB" id="A0AAV7MCX0"/>
<dbReference type="EMBL" id="JANPWB010000014">
    <property type="protein sequence ID" value="KAJ1100949.1"/>
    <property type="molecule type" value="Genomic_DNA"/>
</dbReference>
<protein>
    <submittedName>
        <fullName evidence="2">Uncharacterized protein</fullName>
    </submittedName>
</protein>
<accession>A0AAV7MCX0</accession>
<organism evidence="2 3">
    <name type="scientific">Pleurodeles waltl</name>
    <name type="common">Iberian ribbed newt</name>
    <dbReference type="NCBI Taxonomy" id="8319"/>
    <lineage>
        <taxon>Eukaryota</taxon>
        <taxon>Metazoa</taxon>
        <taxon>Chordata</taxon>
        <taxon>Craniata</taxon>
        <taxon>Vertebrata</taxon>
        <taxon>Euteleostomi</taxon>
        <taxon>Amphibia</taxon>
        <taxon>Batrachia</taxon>
        <taxon>Caudata</taxon>
        <taxon>Salamandroidea</taxon>
        <taxon>Salamandridae</taxon>
        <taxon>Pleurodelinae</taxon>
        <taxon>Pleurodeles</taxon>
    </lineage>
</organism>